<dbReference type="STRING" id="576137.A0A1L7X9W6"/>
<dbReference type="PANTHER" id="PTHR11820">
    <property type="entry name" value="ACYLPYRUVASE"/>
    <property type="match status" value="1"/>
</dbReference>
<gene>
    <name evidence="4" type="ORF">PAC_11683</name>
</gene>
<name>A0A1L7X9W6_9HELO</name>
<reference evidence="4 5" key="1">
    <citation type="submission" date="2016-03" db="EMBL/GenBank/DDBJ databases">
        <authorList>
            <person name="Ploux O."/>
        </authorList>
    </citation>
    <scope>NUCLEOTIDE SEQUENCE [LARGE SCALE GENOMIC DNA]</scope>
    <source>
        <strain evidence="4 5">UAMH 11012</strain>
    </source>
</reference>
<keyword evidence="2" id="KW-0479">Metal-binding</keyword>
<dbReference type="Proteomes" id="UP000184330">
    <property type="component" value="Unassembled WGS sequence"/>
</dbReference>
<dbReference type="SUPFAM" id="SSF56529">
    <property type="entry name" value="FAH"/>
    <property type="match status" value="1"/>
</dbReference>
<evidence type="ECO:0000256" key="1">
    <source>
        <dbReference type="ARBA" id="ARBA00010211"/>
    </source>
</evidence>
<keyword evidence="5" id="KW-1185">Reference proteome</keyword>
<dbReference type="AlphaFoldDB" id="A0A1L7X9W6"/>
<dbReference type="EMBL" id="FJOG01000019">
    <property type="protein sequence ID" value="CZR61786.1"/>
    <property type="molecule type" value="Genomic_DNA"/>
</dbReference>
<evidence type="ECO:0000313" key="5">
    <source>
        <dbReference type="Proteomes" id="UP000184330"/>
    </source>
</evidence>
<proteinExistence type="inferred from homology"/>
<accession>A0A1L7X9W6</accession>
<dbReference type="Pfam" id="PF01557">
    <property type="entry name" value="FAA_hydrolase"/>
    <property type="match status" value="1"/>
</dbReference>
<feature type="domain" description="Fumarylacetoacetase-like C-terminal" evidence="3">
    <location>
        <begin position="76"/>
        <end position="286"/>
    </location>
</feature>
<evidence type="ECO:0000313" key="4">
    <source>
        <dbReference type="EMBL" id="CZR61786.1"/>
    </source>
</evidence>
<evidence type="ECO:0000256" key="2">
    <source>
        <dbReference type="ARBA" id="ARBA00022723"/>
    </source>
</evidence>
<sequence>MTWSRLIRFINDDDKTLFGEPCIQDALELDTKLDQGQLYAIELEGHDPFDLLATGHKVHVKRLVGVLVPADIPIVKCIGLNYMKHIAEGGRKPPPYPSLFIKDSATIAAFDEDVPIHPIAQDKNLDYEGELAVVIGKTGKNISKEDALNYIAGYAASNDVSARTWQRDPAYAGGVPQWSFAKGFDKFAPIGPMLVSPSVVGAADNLLLQTFVNGEERQNTRTDDLLFNVRAIVSFLSQGSTLKKGTVIMTGTPAGVAMGMKEPKWLKNGDLVEVKIELLGSCKNRMVYE</sequence>
<protein>
    <submittedName>
        <fullName evidence="4">Related to bifunctional 4-hydroxyphenylacetate degradation enzyme</fullName>
    </submittedName>
</protein>
<dbReference type="GO" id="GO:0050163">
    <property type="term" value="F:oxaloacetate tautomerase activity"/>
    <property type="evidence" value="ECO:0007669"/>
    <property type="project" value="UniProtKB-ARBA"/>
</dbReference>
<dbReference type="FunFam" id="3.90.850.10:FF:000002">
    <property type="entry name" value="2-hydroxyhepta-2,4-diene-1,7-dioate isomerase"/>
    <property type="match status" value="1"/>
</dbReference>
<evidence type="ECO:0000259" key="3">
    <source>
        <dbReference type="Pfam" id="PF01557"/>
    </source>
</evidence>
<dbReference type="OrthoDB" id="411064at2759"/>
<dbReference type="GO" id="GO:0046872">
    <property type="term" value="F:metal ion binding"/>
    <property type="evidence" value="ECO:0007669"/>
    <property type="project" value="UniProtKB-KW"/>
</dbReference>
<organism evidence="4 5">
    <name type="scientific">Phialocephala subalpina</name>
    <dbReference type="NCBI Taxonomy" id="576137"/>
    <lineage>
        <taxon>Eukaryota</taxon>
        <taxon>Fungi</taxon>
        <taxon>Dikarya</taxon>
        <taxon>Ascomycota</taxon>
        <taxon>Pezizomycotina</taxon>
        <taxon>Leotiomycetes</taxon>
        <taxon>Helotiales</taxon>
        <taxon>Mollisiaceae</taxon>
        <taxon>Phialocephala</taxon>
        <taxon>Phialocephala fortinii species complex</taxon>
    </lineage>
</organism>
<dbReference type="PANTHER" id="PTHR11820:SF100">
    <property type="entry name" value="FUMARYLACETOACETATE HYDROLASE FAMILY PROTEIN (AFU_ORTHOLOGUE AFUA_4G01490)"/>
    <property type="match status" value="1"/>
</dbReference>
<dbReference type="Gene3D" id="3.90.850.10">
    <property type="entry name" value="Fumarylacetoacetase-like, C-terminal domain"/>
    <property type="match status" value="1"/>
</dbReference>
<dbReference type="InterPro" id="IPR036663">
    <property type="entry name" value="Fumarylacetoacetase_C_sf"/>
</dbReference>
<comment type="similarity">
    <text evidence="1">Belongs to the FAH family.</text>
</comment>
<dbReference type="GO" id="GO:0006107">
    <property type="term" value="P:oxaloacetate metabolic process"/>
    <property type="evidence" value="ECO:0007669"/>
    <property type="project" value="UniProtKB-ARBA"/>
</dbReference>
<dbReference type="InterPro" id="IPR011234">
    <property type="entry name" value="Fumarylacetoacetase-like_C"/>
</dbReference>